<evidence type="ECO:0000313" key="5">
    <source>
        <dbReference type="Proteomes" id="UP000663877"/>
    </source>
</evidence>
<comment type="caution">
    <text evidence="2">The sequence shown here is derived from an EMBL/GenBank/DDBJ whole genome shotgun (WGS) entry which is preliminary data.</text>
</comment>
<dbReference type="OrthoDB" id="568137at2759"/>
<evidence type="ECO:0000313" key="2">
    <source>
        <dbReference type="EMBL" id="CAF1159332.1"/>
    </source>
</evidence>
<keyword evidence="1" id="KW-0175">Coiled coil</keyword>
<dbReference type="EMBL" id="CAJNOI010000177">
    <property type="protein sequence ID" value="CAF1159332.1"/>
    <property type="molecule type" value="Genomic_DNA"/>
</dbReference>
<dbReference type="Proteomes" id="UP000663832">
    <property type="component" value="Unassembled WGS sequence"/>
</dbReference>
<feature type="coiled-coil region" evidence="1">
    <location>
        <begin position="233"/>
        <end position="260"/>
    </location>
</feature>
<evidence type="ECO:0000256" key="1">
    <source>
        <dbReference type="SAM" id="Coils"/>
    </source>
</evidence>
<evidence type="ECO:0008006" key="6">
    <source>
        <dbReference type="Google" id="ProtNLM"/>
    </source>
</evidence>
<reference evidence="2" key="1">
    <citation type="submission" date="2021-02" db="EMBL/GenBank/DDBJ databases">
        <authorList>
            <person name="Nowell W R."/>
        </authorList>
    </citation>
    <scope>NUCLEOTIDE SEQUENCE</scope>
</reference>
<evidence type="ECO:0000313" key="3">
    <source>
        <dbReference type="EMBL" id="CAF1355500.1"/>
    </source>
</evidence>
<evidence type="ECO:0000313" key="4">
    <source>
        <dbReference type="Proteomes" id="UP000663832"/>
    </source>
</evidence>
<sequence length="433" mass="51233">MKDFSNLSSSLNRICINEFLIRSHPYLISMCINNTSEQIHIDIKIEARETGEQWKSSFDANYIETMTTKTGNFKSFNVFIDMLENAINQKSSSLSLDLLTCDDLDLLRKKQENHKKKSSTKRYLMLIYHAEYDRIYYPLSLRYCDKSDQNSLVEQMHQLIIENQLLKNQFESDSQNFNEHEKCLRLKKEKDQQIDFLRQMIRTNEDTLIKERIHLQKTKTKKNNRNKIFNDQIDLLKTSERQLKSQVKVLTNEIDLLKKTCSPYDSQQQVRSLSRLRSGDQRQCRSASITKRLPSAYNSDGRFNPTAYIHERNLKIRQTEWQKKKETRRRLSTGRYHSDSDISDITSNCNNNNKSYSQKRTKTIDQHKFNDSFDSDIERVSWPLVLHKAASNNSTILYSPEQSNFSINDDNHVTDIDQRIKSLQKFYKQTFTH</sequence>
<protein>
    <recommendedName>
        <fullName evidence="6">Coiled-coil domain-containing protein 61-like</fullName>
    </recommendedName>
</protein>
<keyword evidence="4" id="KW-1185">Reference proteome</keyword>
<accession>A0A814TBS9</accession>
<organism evidence="2 5">
    <name type="scientific">Adineta steineri</name>
    <dbReference type="NCBI Taxonomy" id="433720"/>
    <lineage>
        <taxon>Eukaryota</taxon>
        <taxon>Metazoa</taxon>
        <taxon>Spiralia</taxon>
        <taxon>Gnathifera</taxon>
        <taxon>Rotifera</taxon>
        <taxon>Eurotatoria</taxon>
        <taxon>Bdelloidea</taxon>
        <taxon>Adinetida</taxon>
        <taxon>Adinetidae</taxon>
        <taxon>Adineta</taxon>
    </lineage>
</organism>
<gene>
    <name evidence="2" type="ORF">BJG266_LOCUS24545</name>
    <name evidence="3" type="ORF">QVE165_LOCUS34238</name>
</gene>
<name>A0A814TBS9_9BILA</name>
<dbReference type="Proteomes" id="UP000663877">
    <property type="component" value="Unassembled WGS sequence"/>
</dbReference>
<dbReference type="AlphaFoldDB" id="A0A814TBS9"/>
<dbReference type="EMBL" id="CAJNOM010000321">
    <property type="protein sequence ID" value="CAF1355500.1"/>
    <property type="molecule type" value="Genomic_DNA"/>
</dbReference>
<proteinExistence type="predicted"/>